<evidence type="ECO:0000259" key="8">
    <source>
        <dbReference type="Pfam" id="PF01416"/>
    </source>
</evidence>
<proteinExistence type="inferred from homology"/>
<name>A0A7V8NLK6_9BACT</name>
<dbReference type="PANTHER" id="PTHR11142:SF0">
    <property type="entry name" value="TRNA PSEUDOURIDINE SYNTHASE-LIKE 1"/>
    <property type="match status" value="1"/>
</dbReference>
<evidence type="ECO:0000256" key="4">
    <source>
        <dbReference type="HAMAP-Rule" id="MF_00171"/>
    </source>
</evidence>
<protein>
    <recommendedName>
        <fullName evidence="4">tRNA pseudouridine synthase A</fullName>
        <ecNumber evidence="4">5.4.99.12</ecNumber>
    </recommendedName>
    <alternativeName>
        <fullName evidence="4">tRNA pseudouridine(38-40) synthase</fullName>
    </alternativeName>
    <alternativeName>
        <fullName evidence="4">tRNA pseudouridylate synthase I</fullName>
    </alternativeName>
    <alternativeName>
        <fullName evidence="4">tRNA-uridine isomerase I</fullName>
    </alternativeName>
</protein>
<dbReference type="InterPro" id="IPR020094">
    <property type="entry name" value="TruA/RsuA/RluB/E/F_N"/>
</dbReference>
<sequence length="260" mass="29592">MRHFKLKIAYDGTDFHGWQMQSTKPTIQGEIVNVLERLTRQKIFLHGAGRTDAGVHALGQVASFKTQSVLSAEEFQRALNALLPPTIRIVAAEEVGPDFHARWSARRKTYRYRLYRGKVVPPSVWRYVLHYPFPLDEDAMRDAAARFIGTHDFAAFAASADSEGEDRERSTEREIYSAELARSADREELVFTVSGRSFLRYMVRKMVGTLLDVGRGRLKPEDIDRLYESKDRSKAGPTVPPQGLVMVEVEHEQAWRVGDP</sequence>
<dbReference type="HAMAP" id="MF_00171">
    <property type="entry name" value="TruA"/>
    <property type="match status" value="1"/>
</dbReference>
<reference evidence="9" key="1">
    <citation type="submission" date="2020-06" db="EMBL/GenBank/DDBJ databases">
        <title>Legume-microbial interactions unlock mineral nutrients during tropical forest succession.</title>
        <authorList>
            <person name="Epihov D.Z."/>
        </authorList>
    </citation>
    <scope>NUCLEOTIDE SEQUENCE [LARGE SCALE GENOMIC DNA]</scope>
    <source>
        <strain evidence="9">Pan2503</strain>
    </source>
</reference>
<dbReference type="Gene3D" id="3.30.70.660">
    <property type="entry name" value="Pseudouridine synthase I, catalytic domain, C-terminal subdomain"/>
    <property type="match status" value="1"/>
</dbReference>
<dbReference type="Proteomes" id="UP000567293">
    <property type="component" value="Unassembled WGS sequence"/>
</dbReference>
<keyword evidence="10" id="KW-1185">Reference proteome</keyword>
<dbReference type="InterPro" id="IPR001406">
    <property type="entry name" value="PsdUridine_synth_TruA"/>
</dbReference>
<feature type="active site" description="Nucleophile" evidence="4 5">
    <location>
        <position position="52"/>
    </location>
</feature>
<evidence type="ECO:0000313" key="10">
    <source>
        <dbReference type="Proteomes" id="UP000567293"/>
    </source>
</evidence>
<dbReference type="InterPro" id="IPR020095">
    <property type="entry name" value="PsdUridine_synth_TruA_C"/>
</dbReference>
<dbReference type="EC" id="5.4.99.12" evidence="4"/>
<dbReference type="PIRSF" id="PIRSF001430">
    <property type="entry name" value="tRNA_psdUrid_synth"/>
    <property type="match status" value="1"/>
</dbReference>
<keyword evidence="3 4" id="KW-0413">Isomerase</keyword>
<dbReference type="GO" id="GO:0003723">
    <property type="term" value="F:RNA binding"/>
    <property type="evidence" value="ECO:0007669"/>
    <property type="project" value="InterPro"/>
</dbReference>
<organism evidence="9 10">
    <name type="scientific">Candidatus Acidiferrum panamense</name>
    <dbReference type="NCBI Taxonomy" id="2741543"/>
    <lineage>
        <taxon>Bacteria</taxon>
        <taxon>Pseudomonadati</taxon>
        <taxon>Acidobacteriota</taxon>
        <taxon>Terriglobia</taxon>
        <taxon>Candidatus Acidiferrales</taxon>
        <taxon>Candidatus Acidiferrum</taxon>
    </lineage>
</organism>
<dbReference type="FunFam" id="3.30.70.580:FF:000001">
    <property type="entry name" value="tRNA pseudouridine synthase A"/>
    <property type="match status" value="1"/>
</dbReference>
<dbReference type="InterPro" id="IPR020097">
    <property type="entry name" value="PsdUridine_synth_TruA_a/b_dom"/>
</dbReference>
<dbReference type="GO" id="GO:0160147">
    <property type="term" value="F:tRNA pseudouridine(38-40) synthase activity"/>
    <property type="evidence" value="ECO:0007669"/>
    <property type="project" value="UniProtKB-EC"/>
</dbReference>
<comment type="function">
    <text evidence="4">Formation of pseudouridine at positions 38, 39 and 40 in the anticodon stem and loop of transfer RNAs.</text>
</comment>
<comment type="caution">
    <text evidence="9">The sequence shown here is derived from an EMBL/GenBank/DDBJ whole genome shotgun (WGS) entry which is preliminary data.</text>
</comment>
<evidence type="ECO:0000256" key="7">
    <source>
        <dbReference type="RuleBase" id="RU003792"/>
    </source>
</evidence>
<dbReference type="InterPro" id="IPR020103">
    <property type="entry name" value="PsdUridine_synth_cat_dom_sf"/>
</dbReference>
<dbReference type="EMBL" id="JACDQQ010000102">
    <property type="protein sequence ID" value="MBA0083553.1"/>
    <property type="molecule type" value="Genomic_DNA"/>
</dbReference>
<feature type="domain" description="Pseudouridine synthase I TruA alpha/beta" evidence="8">
    <location>
        <begin position="143"/>
        <end position="250"/>
    </location>
</feature>
<gene>
    <name evidence="4 9" type="primary">truA</name>
    <name evidence="9" type="ORF">HRJ53_01015</name>
</gene>
<dbReference type="GO" id="GO:0031119">
    <property type="term" value="P:tRNA pseudouridine synthesis"/>
    <property type="evidence" value="ECO:0007669"/>
    <property type="project" value="UniProtKB-UniRule"/>
</dbReference>
<dbReference type="PANTHER" id="PTHR11142">
    <property type="entry name" value="PSEUDOURIDYLATE SYNTHASE"/>
    <property type="match status" value="1"/>
</dbReference>
<feature type="domain" description="Pseudouridine synthase I TruA alpha/beta" evidence="8">
    <location>
        <begin position="9"/>
        <end position="103"/>
    </location>
</feature>
<comment type="catalytic activity">
    <reaction evidence="4 7">
        <text>uridine(38/39/40) in tRNA = pseudouridine(38/39/40) in tRNA</text>
        <dbReference type="Rhea" id="RHEA:22376"/>
        <dbReference type="Rhea" id="RHEA-COMP:10085"/>
        <dbReference type="Rhea" id="RHEA-COMP:10087"/>
        <dbReference type="ChEBI" id="CHEBI:65314"/>
        <dbReference type="ChEBI" id="CHEBI:65315"/>
        <dbReference type="EC" id="5.4.99.12"/>
    </reaction>
</comment>
<evidence type="ECO:0000313" key="9">
    <source>
        <dbReference type="EMBL" id="MBA0083553.1"/>
    </source>
</evidence>
<dbReference type="CDD" id="cd02570">
    <property type="entry name" value="PseudoU_synth_EcTruA"/>
    <property type="match status" value="1"/>
</dbReference>
<evidence type="ECO:0000256" key="5">
    <source>
        <dbReference type="PIRSR" id="PIRSR001430-1"/>
    </source>
</evidence>
<dbReference type="SUPFAM" id="SSF55120">
    <property type="entry name" value="Pseudouridine synthase"/>
    <property type="match status" value="1"/>
</dbReference>
<evidence type="ECO:0000256" key="1">
    <source>
        <dbReference type="ARBA" id="ARBA00009375"/>
    </source>
</evidence>
<evidence type="ECO:0000256" key="2">
    <source>
        <dbReference type="ARBA" id="ARBA00022694"/>
    </source>
</evidence>
<dbReference type="AlphaFoldDB" id="A0A7V8NLK6"/>
<evidence type="ECO:0000256" key="6">
    <source>
        <dbReference type="PIRSR" id="PIRSR001430-2"/>
    </source>
</evidence>
<feature type="binding site" evidence="4 6">
    <location>
        <position position="110"/>
    </location>
    <ligand>
        <name>substrate</name>
    </ligand>
</feature>
<evidence type="ECO:0000256" key="3">
    <source>
        <dbReference type="ARBA" id="ARBA00023235"/>
    </source>
</evidence>
<dbReference type="NCBIfam" id="TIGR00071">
    <property type="entry name" value="hisT_truA"/>
    <property type="match status" value="1"/>
</dbReference>
<dbReference type="Gene3D" id="3.30.70.580">
    <property type="entry name" value="Pseudouridine synthase I, catalytic domain, N-terminal subdomain"/>
    <property type="match status" value="1"/>
</dbReference>
<keyword evidence="2 4" id="KW-0819">tRNA processing</keyword>
<dbReference type="Pfam" id="PF01416">
    <property type="entry name" value="PseudoU_synth_1"/>
    <property type="match status" value="2"/>
</dbReference>
<accession>A0A7V8NLK6</accession>
<comment type="caution">
    <text evidence="4">Lacks conserved residue(s) required for the propagation of feature annotation.</text>
</comment>
<comment type="subunit">
    <text evidence="4">Homodimer.</text>
</comment>
<comment type="similarity">
    <text evidence="1 4 7">Belongs to the tRNA pseudouridine synthase TruA family.</text>
</comment>